<evidence type="ECO:0000259" key="10">
    <source>
        <dbReference type="PROSITE" id="PS50188"/>
    </source>
</evidence>
<evidence type="ECO:0000256" key="7">
    <source>
        <dbReference type="SAM" id="Coils"/>
    </source>
</evidence>
<evidence type="ECO:0000256" key="6">
    <source>
        <dbReference type="PROSITE-ProRule" id="PRU00024"/>
    </source>
</evidence>
<dbReference type="Pfam" id="PF13765">
    <property type="entry name" value="PRY"/>
    <property type="match status" value="1"/>
</dbReference>
<keyword evidence="12" id="KW-1185">Reference proteome</keyword>
<keyword evidence="3 6" id="KW-0863">Zinc-finger</keyword>
<name>A0AAY5KU35_ESOLU</name>
<dbReference type="InterPro" id="IPR058030">
    <property type="entry name" value="TRIM8/14/16/25/29/45/65_CC"/>
</dbReference>
<keyword evidence="1" id="KW-0399">Innate immunity</keyword>
<dbReference type="PROSITE" id="PS50188">
    <property type="entry name" value="B302_SPRY"/>
    <property type="match status" value="1"/>
</dbReference>
<dbReference type="InterPro" id="IPR013083">
    <property type="entry name" value="Znf_RING/FYVE/PHD"/>
</dbReference>
<dbReference type="Pfam" id="PF25600">
    <property type="entry name" value="TRIM_CC"/>
    <property type="match status" value="1"/>
</dbReference>
<dbReference type="SUPFAM" id="SSF49899">
    <property type="entry name" value="Concanavalin A-like lectins/glucanases"/>
    <property type="match status" value="1"/>
</dbReference>
<dbReference type="InterPro" id="IPR003877">
    <property type="entry name" value="SPRY_dom"/>
</dbReference>
<evidence type="ECO:0000256" key="5">
    <source>
        <dbReference type="ARBA" id="ARBA00022859"/>
    </source>
</evidence>
<evidence type="ECO:0000256" key="1">
    <source>
        <dbReference type="ARBA" id="ARBA00022588"/>
    </source>
</evidence>
<proteinExistence type="predicted"/>
<dbReference type="CDD" id="cd13733">
    <property type="entry name" value="SPRY_PRY_C-I_1"/>
    <property type="match status" value="1"/>
</dbReference>
<feature type="domain" description="B box-type" evidence="9">
    <location>
        <begin position="157"/>
        <end position="197"/>
    </location>
</feature>
<protein>
    <submittedName>
        <fullName evidence="11">Uncharacterized protein</fullName>
    </submittedName>
</protein>
<dbReference type="Gene3D" id="3.30.40.10">
    <property type="entry name" value="Zinc/RING finger domain, C3HC4 (zinc finger)"/>
    <property type="match status" value="1"/>
</dbReference>
<evidence type="ECO:0000259" key="9">
    <source>
        <dbReference type="PROSITE" id="PS50119"/>
    </source>
</evidence>
<dbReference type="Ensembl" id="ENSELUT00000089443.1">
    <property type="protein sequence ID" value="ENSELUP00000096462.1"/>
    <property type="gene ID" value="ENSELUG00000038724.1"/>
</dbReference>
<dbReference type="SMART" id="SM00184">
    <property type="entry name" value="RING"/>
    <property type="match status" value="1"/>
</dbReference>
<dbReference type="GeneID" id="109616704"/>
<dbReference type="Pfam" id="PF00643">
    <property type="entry name" value="zf-B_box"/>
    <property type="match status" value="1"/>
</dbReference>
<dbReference type="AlphaFoldDB" id="A0AAY5KU35"/>
<dbReference type="InterPro" id="IPR027370">
    <property type="entry name" value="Znf-RING_euk"/>
</dbReference>
<reference evidence="11" key="2">
    <citation type="submission" date="2025-05" db="UniProtKB">
        <authorList>
            <consortium name="Ensembl"/>
        </authorList>
    </citation>
    <scope>IDENTIFICATION</scope>
</reference>
<dbReference type="InterPro" id="IPR043136">
    <property type="entry name" value="B30.2/SPRY_sf"/>
</dbReference>
<dbReference type="GO" id="GO:0008270">
    <property type="term" value="F:zinc ion binding"/>
    <property type="evidence" value="ECO:0007669"/>
    <property type="project" value="UniProtKB-KW"/>
</dbReference>
<keyword evidence="4" id="KW-0862">Zinc</keyword>
<reference evidence="11 12" key="1">
    <citation type="submission" date="2020-02" db="EMBL/GenBank/DDBJ databases">
        <title>Esox lucius (northern pike) genome, fEsoLuc1, primary haplotype.</title>
        <authorList>
            <person name="Myers G."/>
            <person name="Karagic N."/>
            <person name="Meyer A."/>
            <person name="Pippel M."/>
            <person name="Reichard M."/>
            <person name="Winkler S."/>
            <person name="Tracey A."/>
            <person name="Sims Y."/>
            <person name="Howe K."/>
            <person name="Rhie A."/>
            <person name="Formenti G."/>
            <person name="Durbin R."/>
            <person name="Fedrigo O."/>
            <person name="Jarvis E.D."/>
        </authorList>
    </citation>
    <scope>NUCLEOTIDE SEQUENCE [LARGE SCALE GENOMIC DNA]</scope>
</reference>
<dbReference type="GeneTree" id="ENSGT01040000240385"/>
<feature type="coiled-coil region" evidence="7">
    <location>
        <begin position="277"/>
        <end position="304"/>
    </location>
</feature>
<dbReference type="PANTHER" id="PTHR25465">
    <property type="entry name" value="B-BOX DOMAIN CONTAINING"/>
    <property type="match status" value="1"/>
</dbReference>
<evidence type="ECO:0000256" key="3">
    <source>
        <dbReference type="ARBA" id="ARBA00022771"/>
    </source>
</evidence>
<evidence type="ECO:0000256" key="2">
    <source>
        <dbReference type="ARBA" id="ARBA00022723"/>
    </source>
</evidence>
<accession>A0AAY5KU35</accession>
<dbReference type="Ensembl" id="ENSELUT00000094910.1">
    <property type="protein sequence ID" value="ENSELUP00000092191.1"/>
    <property type="gene ID" value="ENSELUG00000038724.1"/>
</dbReference>
<dbReference type="GO" id="GO:0045087">
    <property type="term" value="P:innate immune response"/>
    <property type="evidence" value="ECO:0007669"/>
    <property type="project" value="UniProtKB-KW"/>
</dbReference>
<keyword evidence="2" id="KW-0479">Metal-binding</keyword>
<dbReference type="InterPro" id="IPR001870">
    <property type="entry name" value="B30.2/SPRY"/>
</dbReference>
<dbReference type="SUPFAM" id="SSF57845">
    <property type="entry name" value="B-box zinc-binding domain"/>
    <property type="match status" value="1"/>
</dbReference>
<dbReference type="PRINTS" id="PR01407">
    <property type="entry name" value="BUTYPHLNCDUF"/>
</dbReference>
<evidence type="ECO:0000313" key="11">
    <source>
        <dbReference type="Ensembl" id="ENSELUP00000092191.1"/>
    </source>
</evidence>
<evidence type="ECO:0000259" key="8">
    <source>
        <dbReference type="PROSITE" id="PS50089"/>
    </source>
</evidence>
<dbReference type="InterPro" id="IPR000315">
    <property type="entry name" value="Znf_B-box"/>
</dbReference>
<dbReference type="PROSITE" id="PS50119">
    <property type="entry name" value="ZF_BBOX"/>
    <property type="match status" value="1"/>
</dbReference>
<dbReference type="Pfam" id="PF13445">
    <property type="entry name" value="zf-RING_UBOX"/>
    <property type="match status" value="1"/>
</dbReference>
<dbReference type="SMART" id="SM00589">
    <property type="entry name" value="PRY"/>
    <property type="match status" value="1"/>
</dbReference>
<dbReference type="Gene3D" id="2.60.120.920">
    <property type="match status" value="1"/>
</dbReference>
<dbReference type="InterPro" id="IPR017907">
    <property type="entry name" value="Znf_RING_CS"/>
</dbReference>
<dbReference type="PROSITE" id="PS50089">
    <property type="entry name" value="ZF_RING_2"/>
    <property type="match status" value="1"/>
</dbReference>
<keyword evidence="7" id="KW-0175">Coiled coil</keyword>
<dbReference type="CDD" id="cd19802">
    <property type="entry name" value="Bbox1_TRIM8-like"/>
    <property type="match status" value="1"/>
</dbReference>
<dbReference type="PANTHER" id="PTHR25465:SF32">
    <property type="entry name" value="BLOODTHIRSTY-RELATED GENE FAMILY, MEMBER 16 ISOFORM X1-RELATED"/>
    <property type="match status" value="1"/>
</dbReference>
<feature type="domain" description="RING-type" evidence="8">
    <location>
        <begin position="15"/>
        <end position="55"/>
    </location>
</feature>
<dbReference type="Proteomes" id="UP000265140">
    <property type="component" value="Chromosome 16"/>
</dbReference>
<dbReference type="SMART" id="SM00336">
    <property type="entry name" value="BBOX"/>
    <property type="match status" value="2"/>
</dbReference>
<dbReference type="InterPro" id="IPR001841">
    <property type="entry name" value="Znf_RING"/>
</dbReference>
<keyword evidence="5" id="KW-0391">Immunity</keyword>
<dbReference type="InterPro" id="IPR051051">
    <property type="entry name" value="E3_ubiq-ligase_TRIM/RNF"/>
</dbReference>
<sequence>MASAGSLLSEEQFLCPICLEVFSSPVTTPCGHNFCKDCIHRYWHSTSLCQCPMCKQRFSRRPELRVNTFIAEVADQFRRSVEKMATARCPQDPPADRAPPRTTQPGEVPCDVCPGSHVKALKSCLECLASYCAIHLEPHQILATFKRHNLIEPLMNMEDRVCKRHQKLLGLFCRSDHTYVCQTCAEKRHQKHNVVTLEEESRERRSQIGKMEDAMQQMIQGRQQRVEEIKRTIQAGRINAEREVREGSRVFADLVHSIQRSQAELIEVIDAKQKAAERRAAGLIEELEGEITELKRSSVELEQLVRTDDHLHLIRNVPSLRTPPNAKDWSEVSVPSVLYVGTVRRAARRAGSQFEETLKNEVKRLCDIELSRVQQCTVDVTLDPDTAHPKLIISDNGKQVAHGNKALNLPDNPERFYPGISVLGREGFSSGRFYYEVQVKGKTEWDIGVGRESVNKKGGNTLNPERGYWTLGLRNRTEYWALTTPPVPLPLPEKPQTVGVYVDWDAGQVSFYNVDSRSHIYSFTGYIFTERLYPYFNPRKNNGGVNSAPLVISPVSYLNSSPSLFTSS</sequence>
<dbReference type="CDD" id="cd19769">
    <property type="entry name" value="Bbox2_TRIM16-like"/>
    <property type="match status" value="1"/>
</dbReference>
<dbReference type="InterPro" id="IPR003879">
    <property type="entry name" value="Butyrophylin_SPRY"/>
</dbReference>
<dbReference type="Pfam" id="PF00622">
    <property type="entry name" value="SPRY"/>
    <property type="match status" value="1"/>
</dbReference>
<dbReference type="Gene3D" id="3.30.160.60">
    <property type="entry name" value="Classic Zinc Finger"/>
    <property type="match status" value="1"/>
</dbReference>
<dbReference type="InterPro" id="IPR006574">
    <property type="entry name" value="PRY"/>
</dbReference>
<dbReference type="GO" id="GO:0005737">
    <property type="term" value="C:cytoplasm"/>
    <property type="evidence" value="ECO:0007669"/>
    <property type="project" value="UniProtKB-ARBA"/>
</dbReference>
<dbReference type="RefSeq" id="XP_019910102.2">
    <property type="nucleotide sequence ID" value="XM_020054543.3"/>
</dbReference>
<dbReference type="InterPro" id="IPR013320">
    <property type="entry name" value="ConA-like_dom_sf"/>
</dbReference>
<dbReference type="SMART" id="SM00449">
    <property type="entry name" value="SPRY"/>
    <property type="match status" value="1"/>
</dbReference>
<dbReference type="PROSITE" id="PS00518">
    <property type="entry name" value="ZF_RING_1"/>
    <property type="match status" value="1"/>
</dbReference>
<evidence type="ECO:0000256" key="4">
    <source>
        <dbReference type="ARBA" id="ARBA00022833"/>
    </source>
</evidence>
<dbReference type="FunFam" id="2.60.120.920:FF:000004">
    <property type="entry name" value="Butyrophilin subfamily 1 member A1"/>
    <property type="match status" value="1"/>
</dbReference>
<feature type="domain" description="B30.2/SPRY" evidence="10">
    <location>
        <begin position="360"/>
        <end position="557"/>
    </location>
</feature>
<organism evidence="11 12">
    <name type="scientific">Esox lucius</name>
    <name type="common">Northern pike</name>
    <dbReference type="NCBI Taxonomy" id="8010"/>
    <lineage>
        <taxon>Eukaryota</taxon>
        <taxon>Metazoa</taxon>
        <taxon>Chordata</taxon>
        <taxon>Craniata</taxon>
        <taxon>Vertebrata</taxon>
        <taxon>Euteleostomi</taxon>
        <taxon>Actinopterygii</taxon>
        <taxon>Neopterygii</taxon>
        <taxon>Teleostei</taxon>
        <taxon>Protacanthopterygii</taxon>
        <taxon>Esociformes</taxon>
        <taxon>Esocidae</taxon>
        <taxon>Esox</taxon>
    </lineage>
</organism>
<evidence type="ECO:0000313" key="12">
    <source>
        <dbReference type="Proteomes" id="UP000265140"/>
    </source>
</evidence>
<dbReference type="SUPFAM" id="SSF57850">
    <property type="entry name" value="RING/U-box"/>
    <property type="match status" value="1"/>
</dbReference>
<dbReference type="KEGG" id="els:109616704"/>
<dbReference type="Gene3D" id="4.10.830.40">
    <property type="match status" value="1"/>
</dbReference>